<name>A0ABU3Q3W8_9SPHN</name>
<protein>
    <submittedName>
        <fullName evidence="4">Cell wall hydrolase</fullName>
    </submittedName>
</protein>
<dbReference type="Proteomes" id="UP001259572">
    <property type="component" value="Unassembled WGS sequence"/>
</dbReference>
<gene>
    <name evidence="4" type="ORF">RQX22_01605</name>
</gene>
<dbReference type="PROSITE" id="PS51257">
    <property type="entry name" value="PROKAR_LIPOPROTEIN"/>
    <property type="match status" value="1"/>
</dbReference>
<sequence length="308" mass="32891">MFVRSLLCLGLLLTGASCVPPAIGHDSGVPRAATGRGSALTAPAQAPIKLPPSEVIAAAIAPGHAAQPFDPGAQSGENIRRSLQCLTEAVYHEARSETEGGQRAVAQVVLNRVRHPAFPNNICGVVYQGSWRRTGCQFSFTCDGSLRRRIESGAWSRARGVAEEALGGEVYTPVGLATHYHTTAIRPWWASSLTRAVTVGSHIFYRWRGEWGDPKSFRQPYSGEEQGSDSTLAAASNRPESKLVETVFGVRIHHGGRAPEIISDAPVRIHRSETVHGVRIRAGVPPQFDQEVPVAEVAAISSGPAPTS</sequence>
<evidence type="ECO:0000256" key="2">
    <source>
        <dbReference type="SAM" id="SignalP"/>
    </source>
</evidence>
<dbReference type="GO" id="GO:0016787">
    <property type="term" value="F:hydrolase activity"/>
    <property type="evidence" value="ECO:0007669"/>
    <property type="project" value="UniProtKB-KW"/>
</dbReference>
<feature type="region of interest" description="Disordered" evidence="1">
    <location>
        <begin position="217"/>
        <end position="238"/>
    </location>
</feature>
<accession>A0ABU3Q3W8</accession>
<organism evidence="4 5">
    <name type="scientific">Sphingosinicella rhizophila</name>
    <dbReference type="NCBI Taxonomy" id="3050082"/>
    <lineage>
        <taxon>Bacteria</taxon>
        <taxon>Pseudomonadati</taxon>
        <taxon>Pseudomonadota</taxon>
        <taxon>Alphaproteobacteria</taxon>
        <taxon>Sphingomonadales</taxon>
        <taxon>Sphingosinicellaceae</taxon>
        <taxon>Sphingosinicella</taxon>
    </lineage>
</organism>
<comment type="caution">
    <text evidence="4">The sequence shown here is derived from an EMBL/GenBank/DDBJ whole genome shotgun (WGS) entry which is preliminary data.</text>
</comment>
<feature type="domain" description="Cell wall hydrolase SleB" evidence="3">
    <location>
        <begin position="97"/>
        <end position="205"/>
    </location>
</feature>
<dbReference type="Gene3D" id="1.10.10.2520">
    <property type="entry name" value="Cell wall hydrolase SleB, domain 1"/>
    <property type="match status" value="1"/>
</dbReference>
<evidence type="ECO:0000313" key="4">
    <source>
        <dbReference type="EMBL" id="MDT9597643.1"/>
    </source>
</evidence>
<evidence type="ECO:0000256" key="1">
    <source>
        <dbReference type="SAM" id="MobiDB-lite"/>
    </source>
</evidence>
<evidence type="ECO:0000259" key="3">
    <source>
        <dbReference type="Pfam" id="PF07486"/>
    </source>
</evidence>
<dbReference type="InterPro" id="IPR042047">
    <property type="entry name" value="SleB_dom1"/>
</dbReference>
<dbReference type="EMBL" id="JAVUPU010000001">
    <property type="protein sequence ID" value="MDT9597643.1"/>
    <property type="molecule type" value="Genomic_DNA"/>
</dbReference>
<feature type="signal peptide" evidence="2">
    <location>
        <begin position="1"/>
        <end position="24"/>
    </location>
</feature>
<dbReference type="RefSeq" id="WP_315723024.1">
    <property type="nucleotide sequence ID" value="NZ_JAVUPU010000001.1"/>
</dbReference>
<dbReference type="InterPro" id="IPR011105">
    <property type="entry name" value="Cell_wall_hydrolase_SleB"/>
</dbReference>
<reference evidence="4 5" key="1">
    <citation type="submission" date="2023-05" db="EMBL/GenBank/DDBJ databases">
        <authorList>
            <person name="Guo Y."/>
        </authorList>
    </citation>
    <scope>NUCLEOTIDE SEQUENCE [LARGE SCALE GENOMIC DNA]</scope>
    <source>
        <strain evidence="4 5">GR2756</strain>
    </source>
</reference>
<evidence type="ECO:0000313" key="5">
    <source>
        <dbReference type="Proteomes" id="UP001259572"/>
    </source>
</evidence>
<feature type="chain" id="PRO_5045725312" evidence="2">
    <location>
        <begin position="25"/>
        <end position="308"/>
    </location>
</feature>
<dbReference type="Pfam" id="PF07486">
    <property type="entry name" value="Hydrolase_2"/>
    <property type="match status" value="1"/>
</dbReference>
<proteinExistence type="predicted"/>
<keyword evidence="2" id="KW-0732">Signal</keyword>
<keyword evidence="4" id="KW-0378">Hydrolase</keyword>
<keyword evidence="5" id="KW-1185">Reference proteome</keyword>